<evidence type="ECO:0000256" key="4">
    <source>
        <dbReference type="ARBA" id="ARBA00022729"/>
    </source>
</evidence>
<keyword evidence="4 6" id="KW-0732">Signal</keyword>
<dbReference type="GO" id="GO:0009374">
    <property type="term" value="F:biotin binding"/>
    <property type="evidence" value="ECO:0007669"/>
    <property type="project" value="InterPro"/>
</dbReference>
<feature type="chain" id="PRO_5040739164" description="Avidin" evidence="6">
    <location>
        <begin position="21"/>
        <end position="169"/>
    </location>
</feature>
<keyword evidence="3" id="KW-0964">Secreted</keyword>
<dbReference type="PANTHER" id="PTHR34399">
    <property type="entry name" value="AVIDIN-RELATED"/>
    <property type="match status" value="1"/>
</dbReference>
<dbReference type="InterPro" id="IPR005469">
    <property type="entry name" value="Avidin"/>
</dbReference>
<evidence type="ECO:0008006" key="9">
    <source>
        <dbReference type="Google" id="ProtNLM"/>
    </source>
</evidence>
<evidence type="ECO:0000313" key="7">
    <source>
        <dbReference type="EMBL" id="OWA51030.1"/>
    </source>
</evidence>
<comment type="similarity">
    <text evidence="2">Belongs to the avidin/streptavidin family.</text>
</comment>
<comment type="subcellular location">
    <subcellularLocation>
        <location evidence="1">Secreted</location>
    </subcellularLocation>
</comment>
<evidence type="ECO:0000313" key="8">
    <source>
        <dbReference type="Proteomes" id="UP000192578"/>
    </source>
</evidence>
<evidence type="ECO:0000256" key="1">
    <source>
        <dbReference type="ARBA" id="ARBA00004613"/>
    </source>
</evidence>
<reference evidence="8" key="1">
    <citation type="submission" date="2017-01" db="EMBL/GenBank/DDBJ databases">
        <title>Comparative genomics of anhydrobiosis in the tardigrade Hypsibius dujardini.</title>
        <authorList>
            <person name="Yoshida Y."/>
            <person name="Koutsovoulos G."/>
            <person name="Laetsch D."/>
            <person name="Stevens L."/>
            <person name="Kumar S."/>
            <person name="Horikawa D."/>
            <person name="Ishino K."/>
            <person name="Komine S."/>
            <person name="Tomita M."/>
            <person name="Blaxter M."/>
            <person name="Arakawa K."/>
        </authorList>
    </citation>
    <scope>NUCLEOTIDE SEQUENCE [LARGE SCALE GENOMIC DNA]</scope>
    <source>
        <strain evidence="8">Z151</strain>
    </source>
</reference>
<evidence type="ECO:0000256" key="2">
    <source>
        <dbReference type="ARBA" id="ARBA00006297"/>
    </source>
</evidence>
<comment type="caution">
    <text evidence="7">The sequence shown here is derived from an EMBL/GenBank/DDBJ whole genome shotgun (WGS) entry which is preliminary data.</text>
</comment>
<keyword evidence="5" id="KW-0092">Biotin</keyword>
<dbReference type="PROSITE" id="PS51326">
    <property type="entry name" value="AVIDIN_2"/>
    <property type="match status" value="1"/>
</dbReference>
<dbReference type="InterPro" id="IPR051764">
    <property type="entry name" value="Avidin/Streptavidin-rel"/>
</dbReference>
<proteinExistence type="inferred from homology"/>
<dbReference type="InterPro" id="IPR005468">
    <property type="entry name" value="Avidin/str"/>
</dbReference>
<evidence type="ECO:0000256" key="3">
    <source>
        <dbReference type="ARBA" id="ARBA00022525"/>
    </source>
</evidence>
<dbReference type="PRINTS" id="PR00709">
    <property type="entry name" value="AVIDIN"/>
</dbReference>
<sequence>MIAWLICATPIFALVKTVVSDSIDSHGAAVLPPYNHLVEASRNMLPKSSLRSISCASHIGTWYNQHGSKLTLETARPPNLLGTFISTVGIESAKEHVGQVVGSVAENGLFAFHVVWNNGTSITAWTGQCQTCGQQDVLLTSWILTEKQASCGDVWKANRFGQDVFKRER</sequence>
<dbReference type="EMBL" id="MTYJ01000212">
    <property type="protein sequence ID" value="OWA51030.1"/>
    <property type="molecule type" value="Genomic_DNA"/>
</dbReference>
<dbReference type="SUPFAM" id="SSF50876">
    <property type="entry name" value="Avidin/streptavidin"/>
    <property type="match status" value="1"/>
</dbReference>
<gene>
    <name evidence="7" type="ORF">BV898_15532</name>
</gene>
<accession>A0A9X6NB96</accession>
<dbReference type="GO" id="GO:0005576">
    <property type="term" value="C:extracellular region"/>
    <property type="evidence" value="ECO:0007669"/>
    <property type="project" value="UniProtKB-SubCell"/>
</dbReference>
<evidence type="ECO:0000256" key="6">
    <source>
        <dbReference type="SAM" id="SignalP"/>
    </source>
</evidence>
<protein>
    <recommendedName>
        <fullName evidence="9">Avidin</fullName>
    </recommendedName>
</protein>
<dbReference type="Pfam" id="PF01382">
    <property type="entry name" value="Avidin"/>
    <property type="match status" value="1"/>
</dbReference>
<organism evidence="7 8">
    <name type="scientific">Hypsibius exemplaris</name>
    <name type="common">Freshwater tardigrade</name>
    <dbReference type="NCBI Taxonomy" id="2072580"/>
    <lineage>
        <taxon>Eukaryota</taxon>
        <taxon>Metazoa</taxon>
        <taxon>Ecdysozoa</taxon>
        <taxon>Tardigrada</taxon>
        <taxon>Eutardigrada</taxon>
        <taxon>Parachela</taxon>
        <taxon>Hypsibioidea</taxon>
        <taxon>Hypsibiidae</taxon>
        <taxon>Hypsibius</taxon>
    </lineage>
</organism>
<name>A0A9X6NB96_HYPEX</name>
<dbReference type="OrthoDB" id="2821340at2759"/>
<dbReference type="Gene3D" id="2.40.128.30">
    <property type="entry name" value="Avidin-like"/>
    <property type="match status" value="1"/>
</dbReference>
<dbReference type="InterPro" id="IPR036896">
    <property type="entry name" value="Avidin-like_sf"/>
</dbReference>
<dbReference type="PANTHER" id="PTHR34399:SF6">
    <property type="entry name" value="AVIDIN-LIKE"/>
    <property type="match status" value="1"/>
</dbReference>
<evidence type="ECO:0000256" key="5">
    <source>
        <dbReference type="ARBA" id="ARBA00023267"/>
    </source>
</evidence>
<feature type="signal peptide" evidence="6">
    <location>
        <begin position="1"/>
        <end position="20"/>
    </location>
</feature>
<dbReference type="Proteomes" id="UP000192578">
    <property type="component" value="Unassembled WGS sequence"/>
</dbReference>
<keyword evidence="8" id="KW-1185">Reference proteome</keyword>
<dbReference type="AlphaFoldDB" id="A0A9X6NB96"/>